<keyword evidence="6" id="KW-1185">Reference proteome</keyword>
<proteinExistence type="predicted"/>
<evidence type="ECO:0000313" key="6">
    <source>
        <dbReference type="Proteomes" id="UP001216139"/>
    </source>
</evidence>
<keyword evidence="2" id="KW-0238">DNA-binding</keyword>
<organism evidence="5 6">
    <name type="scientific">Mucilaginibacter jinjuensis</name>
    <dbReference type="NCBI Taxonomy" id="1176721"/>
    <lineage>
        <taxon>Bacteria</taxon>
        <taxon>Pseudomonadati</taxon>
        <taxon>Bacteroidota</taxon>
        <taxon>Sphingobacteriia</taxon>
        <taxon>Sphingobacteriales</taxon>
        <taxon>Sphingobacteriaceae</taxon>
        <taxon>Mucilaginibacter</taxon>
    </lineage>
</organism>
<dbReference type="Pfam" id="PF01638">
    <property type="entry name" value="HxlR"/>
    <property type="match status" value="1"/>
</dbReference>
<gene>
    <name evidence="5" type="ORF">PQO05_13540</name>
</gene>
<dbReference type="Proteomes" id="UP001216139">
    <property type="component" value="Chromosome"/>
</dbReference>
<dbReference type="PROSITE" id="PS51118">
    <property type="entry name" value="HTH_HXLR"/>
    <property type="match status" value="1"/>
</dbReference>
<feature type="domain" description="HTH hxlR-type" evidence="4">
    <location>
        <begin position="9"/>
        <end position="108"/>
    </location>
</feature>
<dbReference type="InterPro" id="IPR036390">
    <property type="entry name" value="WH_DNA-bd_sf"/>
</dbReference>
<evidence type="ECO:0000313" key="5">
    <source>
        <dbReference type="EMBL" id="WCT14958.1"/>
    </source>
</evidence>
<dbReference type="InterPro" id="IPR011991">
    <property type="entry name" value="ArsR-like_HTH"/>
</dbReference>
<protein>
    <submittedName>
        <fullName evidence="5">Helix-turn-helix domain-containing protein</fullName>
    </submittedName>
</protein>
<evidence type="ECO:0000256" key="1">
    <source>
        <dbReference type="ARBA" id="ARBA00023015"/>
    </source>
</evidence>
<evidence type="ECO:0000256" key="2">
    <source>
        <dbReference type="ARBA" id="ARBA00023125"/>
    </source>
</evidence>
<name>A0ABY7TEZ8_9SPHI</name>
<dbReference type="RefSeq" id="WP_273633451.1">
    <property type="nucleotide sequence ID" value="NZ_CP117167.1"/>
</dbReference>
<evidence type="ECO:0000256" key="3">
    <source>
        <dbReference type="ARBA" id="ARBA00023163"/>
    </source>
</evidence>
<keyword evidence="1" id="KW-0805">Transcription regulation</keyword>
<dbReference type="SUPFAM" id="SSF46785">
    <property type="entry name" value="Winged helix' DNA-binding domain"/>
    <property type="match status" value="1"/>
</dbReference>
<dbReference type="PANTHER" id="PTHR33204:SF29">
    <property type="entry name" value="TRANSCRIPTIONAL REGULATOR"/>
    <property type="match status" value="1"/>
</dbReference>
<dbReference type="InterPro" id="IPR002577">
    <property type="entry name" value="HTH_HxlR"/>
</dbReference>
<dbReference type="PANTHER" id="PTHR33204">
    <property type="entry name" value="TRANSCRIPTIONAL REGULATOR, MARR FAMILY"/>
    <property type="match status" value="1"/>
</dbReference>
<accession>A0ABY7TEZ8</accession>
<dbReference type="InterPro" id="IPR001845">
    <property type="entry name" value="HTH_ArsR_DNA-bd_dom"/>
</dbReference>
<dbReference type="CDD" id="cd00090">
    <property type="entry name" value="HTH_ARSR"/>
    <property type="match status" value="1"/>
</dbReference>
<sequence>MNYNQFKHCGLNVALNILSGKWKPIILYHLFHQEELRFTELWRIIPKVTKKVLMEHLKQMENNGLIIREEKHTFPPEVYYSISEKGKTLGPILASLELWANENETDAVNEMKAMKKAALDKKNQTITIPTR</sequence>
<reference evidence="5 6" key="1">
    <citation type="submission" date="2023-02" db="EMBL/GenBank/DDBJ databases">
        <title>Genome sequence of Mucilaginibacter jinjuensis strain KACC 16571.</title>
        <authorList>
            <person name="Kim S."/>
            <person name="Heo J."/>
            <person name="Kwon S.-W."/>
        </authorList>
    </citation>
    <scope>NUCLEOTIDE SEQUENCE [LARGE SCALE GENOMIC DNA]</scope>
    <source>
        <strain evidence="5 6">KACC 16571</strain>
    </source>
</reference>
<dbReference type="InterPro" id="IPR036388">
    <property type="entry name" value="WH-like_DNA-bd_sf"/>
</dbReference>
<dbReference type="Gene3D" id="1.10.10.10">
    <property type="entry name" value="Winged helix-like DNA-binding domain superfamily/Winged helix DNA-binding domain"/>
    <property type="match status" value="1"/>
</dbReference>
<dbReference type="EMBL" id="CP117167">
    <property type="protein sequence ID" value="WCT14958.1"/>
    <property type="molecule type" value="Genomic_DNA"/>
</dbReference>
<evidence type="ECO:0000259" key="4">
    <source>
        <dbReference type="PROSITE" id="PS51118"/>
    </source>
</evidence>
<dbReference type="SMART" id="SM00418">
    <property type="entry name" value="HTH_ARSR"/>
    <property type="match status" value="1"/>
</dbReference>
<keyword evidence="3" id="KW-0804">Transcription</keyword>